<sequence length="180" mass="19066">MKKILSKIFVKTFLPVVSAVVLFAGIAYAVWTEPTAAPPNNNVEAPINVGPTTQTKEGGDICVNVGGNTKCLSNLAEAGPPIVLAAESWQGWTGDNACASVGKTCDKVISYNYIFVDAACSSATHCVHVCAAWYNQSLPGVVNGEDHDNIHDCSAFLGWHTTYLHAGILRCAGYFSAICK</sequence>
<proteinExistence type="predicted"/>
<dbReference type="EMBL" id="PCVN01000084">
    <property type="protein sequence ID" value="PIQ74222.1"/>
    <property type="molecule type" value="Genomic_DNA"/>
</dbReference>
<dbReference type="AlphaFoldDB" id="A0A2H0KQ06"/>
<feature type="signal peptide" evidence="1">
    <location>
        <begin position="1"/>
        <end position="29"/>
    </location>
</feature>
<evidence type="ECO:0000313" key="2">
    <source>
        <dbReference type="EMBL" id="PIQ74222.1"/>
    </source>
</evidence>
<evidence type="ECO:0008006" key="4">
    <source>
        <dbReference type="Google" id="ProtNLM"/>
    </source>
</evidence>
<protein>
    <recommendedName>
        <fullName evidence="4">Secreted protein</fullName>
    </recommendedName>
</protein>
<accession>A0A2H0KQ06</accession>
<comment type="caution">
    <text evidence="2">The sequence shown here is derived from an EMBL/GenBank/DDBJ whole genome shotgun (WGS) entry which is preliminary data.</text>
</comment>
<keyword evidence="1" id="KW-0732">Signal</keyword>
<organism evidence="2 3">
    <name type="scientific">Candidatus Portnoybacteria bacterium CG11_big_fil_rev_8_21_14_0_20_44_10</name>
    <dbReference type="NCBI Taxonomy" id="1974818"/>
    <lineage>
        <taxon>Bacteria</taxon>
        <taxon>Candidatus Portnoyibacteriota</taxon>
    </lineage>
</organism>
<evidence type="ECO:0000313" key="3">
    <source>
        <dbReference type="Proteomes" id="UP000231550"/>
    </source>
</evidence>
<name>A0A2H0KQ06_9BACT</name>
<evidence type="ECO:0000256" key="1">
    <source>
        <dbReference type="SAM" id="SignalP"/>
    </source>
</evidence>
<reference evidence="2 3" key="1">
    <citation type="submission" date="2017-09" db="EMBL/GenBank/DDBJ databases">
        <title>Depth-based differentiation of microbial function through sediment-hosted aquifers and enrichment of novel symbionts in the deep terrestrial subsurface.</title>
        <authorList>
            <person name="Probst A.J."/>
            <person name="Ladd B."/>
            <person name="Jarett J.K."/>
            <person name="Geller-Mcgrath D.E."/>
            <person name="Sieber C.M."/>
            <person name="Emerson J.B."/>
            <person name="Anantharaman K."/>
            <person name="Thomas B.C."/>
            <person name="Malmstrom R."/>
            <person name="Stieglmeier M."/>
            <person name="Klingl A."/>
            <person name="Woyke T."/>
            <person name="Ryan C.M."/>
            <person name="Banfield J.F."/>
        </authorList>
    </citation>
    <scope>NUCLEOTIDE SEQUENCE [LARGE SCALE GENOMIC DNA]</scope>
    <source>
        <strain evidence="2">CG11_big_fil_rev_8_21_14_0_20_44_10</strain>
    </source>
</reference>
<gene>
    <name evidence="2" type="ORF">COV85_03270</name>
</gene>
<dbReference type="Proteomes" id="UP000231550">
    <property type="component" value="Unassembled WGS sequence"/>
</dbReference>
<feature type="chain" id="PRO_5013917119" description="Secreted protein" evidence="1">
    <location>
        <begin position="30"/>
        <end position="180"/>
    </location>
</feature>